<dbReference type="RefSeq" id="WP_147431250.1">
    <property type="nucleotide sequence ID" value="NZ_RBXL01000002.1"/>
</dbReference>
<accession>A0A495UKZ5</accession>
<dbReference type="Proteomes" id="UP000274556">
    <property type="component" value="Unassembled WGS sequence"/>
</dbReference>
<gene>
    <name evidence="1" type="ORF">BDD21_5468</name>
</gene>
<keyword evidence="2" id="KW-1185">Reference proteome</keyword>
<protein>
    <submittedName>
        <fullName evidence="1">Uncharacterized protein</fullName>
    </submittedName>
</protein>
<dbReference type="AlphaFoldDB" id="A0A495UKZ5"/>
<name>A0A495UKZ5_9GAMM</name>
<proteinExistence type="predicted"/>
<dbReference type="EMBL" id="RBXL01000002">
    <property type="protein sequence ID" value="RKT37956.1"/>
    <property type="molecule type" value="Genomic_DNA"/>
</dbReference>
<reference evidence="1 2" key="1">
    <citation type="submission" date="2018-10" db="EMBL/GenBank/DDBJ databases">
        <title>Genomic Encyclopedia of Archaeal and Bacterial Type Strains, Phase II (KMG-II): from individual species to whole genera.</title>
        <authorList>
            <person name="Goeker M."/>
        </authorList>
    </citation>
    <scope>NUCLEOTIDE SEQUENCE [LARGE SCALE GENOMIC DNA]</scope>
    <source>
        <strain evidence="1 2">DSM 235</strain>
    </source>
</reference>
<organism evidence="1 2">
    <name type="scientific">Thiocapsa rosea</name>
    <dbReference type="NCBI Taxonomy" id="69360"/>
    <lineage>
        <taxon>Bacteria</taxon>
        <taxon>Pseudomonadati</taxon>
        <taxon>Pseudomonadota</taxon>
        <taxon>Gammaproteobacteria</taxon>
        <taxon>Chromatiales</taxon>
        <taxon>Chromatiaceae</taxon>
        <taxon>Thiocapsa</taxon>
    </lineage>
</organism>
<comment type="caution">
    <text evidence="1">The sequence shown here is derived from an EMBL/GenBank/DDBJ whole genome shotgun (WGS) entry which is preliminary data.</text>
</comment>
<evidence type="ECO:0000313" key="2">
    <source>
        <dbReference type="Proteomes" id="UP000274556"/>
    </source>
</evidence>
<evidence type="ECO:0000313" key="1">
    <source>
        <dbReference type="EMBL" id="RKT37956.1"/>
    </source>
</evidence>
<dbReference type="OrthoDB" id="5772606at2"/>
<sequence>MNPNLGPVGRRWLHEGRHGEACARQVPPALNLYKWRDWSVDMGQVCGLSDEHSEEALSMLMDYRMQADGD</sequence>